<keyword evidence="2 3" id="KW-0479">Metal-binding</keyword>
<keyword evidence="5" id="KW-1185">Reference proteome</keyword>
<organism evidence="4 5">
    <name type="scientific">Paenibacillus flagellatus</name>
    <dbReference type="NCBI Taxonomy" id="2211139"/>
    <lineage>
        <taxon>Bacteria</taxon>
        <taxon>Bacillati</taxon>
        <taxon>Bacillota</taxon>
        <taxon>Bacilli</taxon>
        <taxon>Bacillales</taxon>
        <taxon>Paenibacillaceae</taxon>
        <taxon>Paenibacillus</taxon>
    </lineage>
</organism>
<dbReference type="InterPro" id="IPR007837">
    <property type="entry name" value="DinB"/>
</dbReference>
<dbReference type="GO" id="GO:0046872">
    <property type="term" value="F:metal ion binding"/>
    <property type="evidence" value="ECO:0007669"/>
    <property type="project" value="UniProtKB-KW"/>
</dbReference>
<feature type="binding site" evidence="3">
    <location>
        <position position="136"/>
    </location>
    <ligand>
        <name>a divalent metal cation</name>
        <dbReference type="ChEBI" id="CHEBI:60240"/>
    </ligand>
</feature>
<dbReference type="Gene3D" id="1.20.120.450">
    <property type="entry name" value="dinb family like domain"/>
    <property type="match status" value="1"/>
</dbReference>
<feature type="binding site" evidence="3">
    <location>
        <position position="132"/>
    </location>
    <ligand>
        <name>a divalent metal cation</name>
        <dbReference type="ChEBI" id="CHEBI:60240"/>
    </ligand>
</feature>
<protein>
    <submittedName>
        <fullName evidence="4">Damage-inducible protein DinB</fullName>
    </submittedName>
</protein>
<dbReference type="Proteomes" id="UP000247476">
    <property type="component" value="Unassembled WGS sequence"/>
</dbReference>
<reference evidence="4 5" key="1">
    <citation type="submission" date="2018-05" db="EMBL/GenBank/DDBJ databases">
        <title>Paenibacillus flagellatus sp. nov., isolated from selenium mineral soil.</title>
        <authorList>
            <person name="Dai X."/>
        </authorList>
    </citation>
    <scope>NUCLEOTIDE SEQUENCE [LARGE SCALE GENOMIC DNA]</scope>
    <source>
        <strain evidence="4 5">DXL2</strain>
    </source>
</reference>
<dbReference type="EMBL" id="QJVJ01000008">
    <property type="protein sequence ID" value="PYI53093.1"/>
    <property type="molecule type" value="Genomic_DNA"/>
</dbReference>
<sequence length="161" mass="17964">MSVVQHLLEELRREAASTRRVMERIPEASLTWKPHAKSMSLGQLALHTAGLPGGLAVMLNALEREVPTVPLPEAGSVAEILAVLEEQAAIAEDRIRSWGDEGLRETFRWTLQGAVLSETARLEQVRSVLFNHWYHHRGQLTVYLRLLDVPLPGIYGPTADE</sequence>
<comment type="similarity">
    <text evidence="1">Belongs to the DinB family.</text>
</comment>
<evidence type="ECO:0000256" key="3">
    <source>
        <dbReference type="PIRSR" id="PIRSR607837-1"/>
    </source>
</evidence>
<gene>
    <name evidence="4" type="ORF">DLM86_19070</name>
</gene>
<evidence type="ECO:0000313" key="5">
    <source>
        <dbReference type="Proteomes" id="UP000247476"/>
    </source>
</evidence>
<dbReference type="RefSeq" id="WP_110841641.1">
    <property type="nucleotide sequence ID" value="NZ_QJVJ01000008.1"/>
</dbReference>
<evidence type="ECO:0000313" key="4">
    <source>
        <dbReference type="EMBL" id="PYI53093.1"/>
    </source>
</evidence>
<dbReference type="InterPro" id="IPR034660">
    <property type="entry name" value="DinB/YfiT-like"/>
</dbReference>
<evidence type="ECO:0000256" key="2">
    <source>
        <dbReference type="ARBA" id="ARBA00022723"/>
    </source>
</evidence>
<accession>A0A2V5K5T0</accession>
<comment type="caution">
    <text evidence="4">The sequence shown here is derived from an EMBL/GenBank/DDBJ whole genome shotgun (WGS) entry which is preliminary data.</text>
</comment>
<dbReference type="AlphaFoldDB" id="A0A2V5K5T0"/>
<dbReference type="SUPFAM" id="SSF109854">
    <property type="entry name" value="DinB/YfiT-like putative metalloenzymes"/>
    <property type="match status" value="1"/>
</dbReference>
<evidence type="ECO:0000256" key="1">
    <source>
        <dbReference type="ARBA" id="ARBA00008635"/>
    </source>
</evidence>
<dbReference type="OrthoDB" id="119432at2"/>
<dbReference type="Pfam" id="PF05163">
    <property type="entry name" value="DinB"/>
    <property type="match status" value="1"/>
</dbReference>
<proteinExistence type="inferred from homology"/>
<name>A0A2V5K5T0_9BACL</name>
<feature type="binding site" evidence="3">
    <location>
        <position position="47"/>
    </location>
    <ligand>
        <name>a divalent metal cation</name>
        <dbReference type="ChEBI" id="CHEBI:60240"/>
    </ligand>
</feature>